<accession>A0A158EUK3</accession>
<sequence>MNRQTIACTLVACFCMLASQAHAAPRSIALVNCALIDDNAAYNDAELTRVQNARLGMISDELRDQLRSRELFHVADNAPAGKLIASLQASQDLNACNGCELEVGRALGVDRVGVCWVQKISNLILNINLRVEDVATGKAVFQRSVDIRGNTDLSWRRGVKSLVDLLAADAGATR</sequence>
<evidence type="ECO:0000256" key="1">
    <source>
        <dbReference type="SAM" id="SignalP"/>
    </source>
</evidence>
<reference evidence="2" key="1">
    <citation type="submission" date="2016-01" db="EMBL/GenBank/DDBJ databases">
        <authorList>
            <person name="Peeters Charlotte."/>
        </authorList>
    </citation>
    <scope>NUCLEOTIDE SEQUENCE</scope>
    <source>
        <strain evidence="2">LMG 22936</strain>
    </source>
</reference>
<organism evidence="2 3">
    <name type="scientific">Caballeronia telluris</name>
    <dbReference type="NCBI Taxonomy" id="326475"/>
    <lineage>
        <taxon>Bacteria</taxon>
        <taxon>Pseudomonadati</taxon>
        <taxon>Pseudomonadota</taxon>
        <taxon>Betaproteobacteria</taxon>
        <taxon>Burkholderiales</taxon>
        <taxon>Burkholderiaceae</taxon>
        <taxon>Caballeronia</taxon>
    </lineage>
</organism>
<proteinExistence type="predicted"/>
<dbReference type="EMBL" id="FCNZ02000001">
    <property type="protein sequence ID" value="SAL11183.1"/>
    <property type="molecule type" value="Genomic_DNA"/>
</dbReference>
<protein>
    <recommendedName>
        <fullName evidence="4">DUF2380 domain-containing protein</fullName>
    </recommendedName>
</protein>
<evidence type="ECO:0000313" key="2">
    <source>
        <dbReference type="EMBL" id="SAL11183.1"/>
    </source>
</evidence>
<gene>
    <name evidence="2" type="ORF">AWB66_00269</name>
</gene>
<dbReference type="STRING" id="326475.AWB66_00269"/>
<evidence type="ECO:0008006" key="4">
    <source>
        <dbReference type="Google" id="ProtNLM"/>
    </source>
</evidence>
<feature type="chain" id="PRO_5011111057" description="DUF2380 domain-containing protein" evidence="1">
    <location>
        <begin position="24"/>
        <end position="174"/>
    </location>
</feature>
<keyword evidence="1" id="KW-0732">Signal</keyword>
<dbReference type="AlphaFoldDB" id="A0A158EUK3"/>
<name>A0A158EUK3_9BURK</name>
<dbReference type="Proteomes" id="UP000054717">
    <property type="component" value="Unassembled WGS sequence"/>
</dbReference>
<dbReference type="RefSeq" id="WP_087628458.1">
    <property type="nucleotide sequence ID" value="NZ_FCNZ02000001.1"/>
</dbReference>
<feature type="signal peptide" evidence="1">
    <location>
        <begin position="1"/>
        <end position="23"/>
    </location>
</feature>
<dbReference type="Gene3D" id="3.40.50.10610">
    <property type="entry name" value="ABC-type transport auxiliary lipoprotein component"/>
    <property type="match status" value="1"/>
</dbReference>
<keyword evidence="3" id="KW-1185">Reference proteome</keyword>
<dbReference type="InterPro" id="IPR021698">
    <property type="entry name" value="DUF3280"/>
</dbReference>
<comment type="caution">
    <text evidence="2">The sequence shown here is derived from an EMBL/GenBank/DDBJ whole genome shotgun (WGS) entry which is preliminary data.</text>
</comment>
<dbReference type="Pfam" id="PF11684">
    <property type="entry name" value="DUF3280"/>
    <property type="match status" value="1"/>
</dbReference>
<evidence type="ECO:0000313" key="3">
    <source>
        <dbReference type="Proteomes" id="UP000054717"/>
    </source>
</evidence>